<dbReference type="PATRIC" id="fig|69370.6.peg.459"/>
<dbReference type="InterPro" id="IPR011701">
    <property type="entry name" value="MFS"/>
</dbReference>
<dbReference type="GO" id="GO:0022857">
    <property type="term" value="F:transmembrane transporter activity"/>
    <property type="evidence" value="ECO:0007669"/>
    <property type="project" value="InterPro"/>
</dbReference>
<evidence type="ECO:0000259" key="6">
    <source>
        <dbReference type="PROSITE" id="PS50850"/>
    </source>
</evidence>
<dbReference type="OrthoDB" id="9814303at2"/>
<feature type="transmembrane region" description="Helical" evidence="5">
    <location>
        <begin position="165"/>
        <end position="184"/>
    </location>
</feature>
<keyword evidence="4 5" id="KW-0472">Membrane</keyword>
<evidence type="ECO:0000256" key="2">
    <source>
        <dbReference type="ARBA" id="ARBA00022692"/>
    </source>
</evidence>
<accession>A0A0M2HL39</accession>
<dbReference type="Gene3D" id="1.20.1250.20">
    <property type="entry name" value="MFS general substrate transporter like domains"/>
    <property type="match status" value="1"/>
</dbReference>
<gene>
    <name evidence="7" type="primary">tetA</name>
    <name evidence="7" type="ORF">RS82_00436</name>
</gene>
<feature type="transmembrane region" description="Helical" evidence="5">
    <location>
        <begin position="190"/>
        <end position="213"/>
    </location>
</feature>
<dbReference type="InterPro" id="IPR020846">
    <property type="entry name" value="MFS_dom"/>
</dbReference>
<feature type="transmembrane region" description="Helical" evidence="5">
    <location>
        <begin position="40"/>
        <end position="59"/>
    </location>
</feature>
<reference evidence="7 8" key="1">
    <citation type="submission" date="2015-02" db="EMBL/GenBank/DDBJ databases">
        <title>Draft genome sequences of ten Microbacterium spp. with emphasis on heavy metal contaminated environments.</title>
        <authorList>
            <person name="Corretto E."/>
        </authorList>
    </citation>
    <scope>NUCLEOTIDE SEQUENCE [LARGE SCALE GENOMIC DNA]</scope>
    <source>
        <strain evidence="7 8">DSM 8608</strain>
    </source>
</reference>
<dbReference type="EMBL" id="JYJA01000021">
    <property type="protein sequence ID" value="KJL45087.1"/>
    <property type="molecule type" value="Genomic_DNA"/>
</dbReference>
<dbReference type="Pfam" id="PF07690">
    <property type="entry name" value="MFS_1"/>
    <property type="match status" value="1"/>
</dbReference>
<keyword evidence="2 5" id="KW-0812">Transmembrane</keyword>
<sequence>MPADVGPVFVQGNIVASHVTHVTFARVTDLEPRRGALAPLYLAGFTTAFGAHGVASVLGSESEDIGLSLLGLGAVLALYDVAEVILKPIFGALSDRIGAKPVIVGGLLGFVAASLLALISPTPLVLALARLGQGAAASAFSPASSAAVARLAGKERLGSYFGRYGAWKSLGYVVGPLIGVALAHTLGIEALYIAFGALAAGAALWVLLAMPALPVVPRPRYTILDLVRQTTERSFLVPTLLLATSTAVLGVAVGFLPLLATRLGLHPLAGAAPVAVLALVSTLAQPLIGRLRDSGRLTTRLGATAGLAIAAAATAPLALAPSSLTLFAAAVAYGVMVGTVTPLAFAHLAAATPEERMGRTMGNAELGRELGDAGGPLLVGAVATAWTLPAALLVLAGVTLGAGTIGWATLGARGVSVGHHRPG</sequence>
<dbReference type="InterPro" id="IPR001958">
    <property type="entry name" value="Tet-R_TetA/multi-R_MdtG-like"/>
</dbReference>
<keyword evidence="8" id="KW-1185">Reference proteome</keyword>
<evidence type="ECO:0000256" key="3">
    <source>
        <dbReference type="ARBA" id="ARBA00022989"/>
    </source>
</evidence>
<protein>
    <submittedName>
        <fullName evidence="7">Tetracycline resistance protein, class B</fullName>
    </submittedName>
</protein>
<feature type="transmembrane region" description="Helical" evidence="5">
    <location>
        <begin position="268"/>
        <end position="289"/>
    </location>
</feature>
<dbReference type="SUPFAM" id="SSF103473">
    <property type="entry name" value="MFS general substrate transporter"/>
    <property type="match status" value="1"/>
</dbReference>
<dbReference type="PANTHER" id="PTHR23518:SF2">
    <property type="entry name" value="MAJOR FACILITATOR SUPERFAMILY TRANSPORTER"/>
    <property type="match status" value="1"/>
</dbReference>
<evidence type="ECO:0000256" key="4">
    <source>
        <dbReference type="ARBA" id="ARBA00023136"/>
    </source>
</evidence>
<feature type="transmembrane region" description="Helical" evidence="5">
    <location>
        <begin position="326"/>
        <end position="351"/>
    </location>
</feature>
<dbReference type="AlphaFoldDB" id="A0A0M2HL39"/>
<evidence type="ECO:0000256" key="1">
    <source>
        <dbReference type="ARBA" id="ARBA00004651"/>
    </source>
</evidence>
<feature type="transmembrane region" description="Helical" evidence="5">
    <location>
        <begin position="65"/>
        <end position="86"/>
    </location>
</feature>
<comment type="caution">
    <text evidence="7">The sequence shown here is derived from an EMBL/GenBank/DDBJ whole genome shotgun (WGS) entry which is preliminary data.</text>
</comment>
<organism evidence="7 8">
    <name type="scientific">Microbacterium trichothecenolyticum</name>
    <name type="common">Aureobacterium trichothecenolyticum</name>
    <dbReference type="NCBI Taxonomy" id="69370"/>
    <lineage>
        <taxon>Bacteria</taxon>
        <taxon>Bacillati</taxon>
        <taxon>Actinomycetota</taxon>
        <taxon>Actinomycetes</taxon>
        <taxon>Micrococcales</taxon>
        <taxon>Microbacteriaceae</taxon>
        <taxon>Microbacterium</taxon>
    </lineage>
</organism>
<comment type="subcellular location">
    <subcellularLocation>
        <location evidence="1">Cell membrane</location>
        <topology evidence="1">Multi-pass membrane protein</topology>
    </subcellularLocation>
</comment>
<dbReference type="PROSITE" id="PS50850">
    <property type="entry name" value="MFS"/>
    <property type="match status" value="1"/>
</dbReference>
<dbReference type="PANTHER" id="PTHR23518">
    <property type="entry name" value="C-METHYLTRANSFERASE"/>
    <property type="match status" value="1"/>
</dbReference>
<name>A0A0M2HL39_MICTR</name>
<proteinExistence type="predicted"/>
<feature type="transmembrane region" description="Helical" evidence="5">
    <location>
        <begin position="234"/>
        <end position="256"/>
    </location>
</feature>
<feature type="domain" description="Major facilitator superfamily (MFS) profile" evidence="6">
    <location>
        <begin position="36"/>
        <end position="414"/>
    </location>
</feature>
<dbReference type="PRINTS" id="PR01035">
    <property type="entry name" value="TCRTETA"/>
</dbReference>
<feature type="transmembrane region" description="Helical" evidence="5">
    <location>
        <begin position="98"/>
        <end position="119"/>
    </location>
</feature>
<evidence type="ECO:0000313" key="8">
    <source>
        <dbReference type="Proteomes" id="UP000034098"/>
    </source>
</evidence>
<dbReference type="Proteomes" id="UP000034098">
    <property type="component" value="Unassembled WGS sequence"/>
</dbReference>
<dbReference type="InterPro" id="IPR036259">
    <property type="entry name" value="MFS_trans_sf"/>
</dbReference>
<evidence type="ECO:0000256" key="5">
    <source>
        <dbReference type="SAM" id="Phobius"/>
    </source>
</evidence>
<feature type="transmembrane region" description="Helical" evidence="5">
    <location>
        <begin position="301"/>
        <end position="320"/>
    </location>
</feature>
<dbReference type="GO" id="GO:0005886">
    <property type="term" value="C:plasma membrane"/>
    <property type="evidence" value="ECO:0007669"/>
    <property type="project" value="UniProtKB-SubCell"/>
</dbReference>
<keyword evidence="3 5" id="KW-1133">Transmembrane helix</keyword>
<evidence type="ECO:0000313" key="7">
    <source>
        <dbReference type="EMBL" id="KJL45087.1"/>
    </source>
</evidence>